<evidence type="ECO:0000259" key="1">
    <source>
        <dbReference type="PROSITE" id="PS50206"/>
    </source>
</evidence>
<dbReference type="Pfam" id="PF00581">
    <property type="entry name" value="Rhodanese"/>
    <property type="match status" value="1"/>
</dbReference>
<dbReference type="SUPFAM" id="SSF52821">
    <property type="entry name" value="Rhodanese/Cell cycle control phosphatase"/>
    <property type="match status" value="1"/>
</dbReference>
<protein>
    <submittedName>
        <fullName evidence="2">Rhodanese-like domain-containing protein</fullName>
    </submittedName>
</protein>
<dbReference type="SMART" id="SM00450">
    <property type="entry name" value="RHOD"/>
    <property type="match status" value="1"/>
</dbReference>
<gene>
    <name evidence="2" type="ORF">V6590_15480</name>
</gene>
<sequence>MLVSVKVRLSGAAVCIAALSGFAPPAAGQEVRLTESMAEARLVLNGREIVIGRTPNPEAVLRGEFTKTSRACPPFCIQPMTPVPDVAPAGELELIGFLQDHAAQGTGVLIDARLPEWFGKGAIPGAVNVPFATLDPSNPFRDQILAALGARPLAGGGFDFSQAMTLMVYCNGPWSDQSVRALQALAAAGYPPEKMMHYRGGMQDWLILGLTVAGGPEAEAKLATAEGQP</sequence>
<dbReference type="InterPro" id="IPR036873">
    <property type="entry name" value="Rhodanese-like_dom_sf"/>
</dbReference>
<proteinExistence type="predicted"/>
<dbReference type="Gene3D" id="3.40.250.10">
    <property type="entry name" value="Rhodanese-like domain"/>
    <property type="match status" value="1"/>
</dbReference>
<comment type="caution">
    <text evidence="2">The sequence shown here is derived from an EMBL/GenBank/DDBJ whole genome shotgun (WGS) entry which is preliminary data.</text>
</comment>
<dbReference type="PROSITE" id="PS50206">
    <property type="entry name" value="RHODANESE_3"/>
    <property type="match status" value="1"/>
</dbReference>
<name>A0ABU8BZ61_9RHOB</name>
<accession>A0ABU8BZ61</accession>
<reference evidence="2" key="1">
    <citation type="submission" date="2024-02" db="EMBL/GenBank/DDBJ databases">
        <title>Genome sequences of strain Gemmobacter sp. JM10B15.</title>
        <authorList>
            <person name="Zhang M."/>
        </authorList>
    </citation>
    <scope>NUCLEOTIDE SEQUENCE</scope>
    <source>
        <strain evidence="2">JM10B15</strain>
    </source>
</reference>
<dbReference type="Proteomes" id="UP001431963">
    <property type="component" value="Unassembled WGS sequence"/>
</dbReference>
<dbReference type="EMBL" id="JBALHR010000010">
    <property type="protein sequence ID" value="MEH7829555.1"/>
    <property type="molecule type" value="Genomic_DNA"/>
</dbReference>
<dbReference type="CDD" id="cd00158">
    <property type="entry name" value="RHOD"/>
    <property type="match status" value="1"/>
</dbReference>
<evidence type="ECO:0000313" key="3">
    <source>
        <dbReference type="Proteomes" id="UP001431963"/>
    </source>
</evidence>
<feature type="domain" description="Rhodanese" evidence="1">
    <location>
        <begin position="103"/>
        <end position="214"/>
    </location>
</feature>
<organism evidence="2 3">
    <name type="scientific">Gemmobacter denitrificans</name>
    <dbReference type="NCBI Taxonomy" id="3123040"/>
    <lineage>
        <taxon>Bacteria</taxon>
        <taxon>Pseudomonadati</taxon>
        <taxon>Pseudomonadota</taxon>
        <taxon>Alphaproteobacteria</taxon>
        <taxon>Rhodobacterales</taxon>
        <taxon>Paracoccaceae</taxon>
        <taxon>Gemmobacter</taxon>
    </lineage>
</organism>
<dbReference type="RefSeq" id="WP_335424582.1">
    <property type="nucleotide sequence ID" value="NZ_JBALHR010000010.1"/>
</dbReference>
<evidence type="ECO:0000313" key="2">
    <source>
        <dbReference type="EMBL" id="MEH7829555.1"/>
    </source>
</evidence>
<dbReference type="InterPro" id="IPR001763">
    <property type="entry name" value="Rhodanese-like_dom"/>
</dbReference>
<keyword evidence="3" id="KW-1185">Reference proteome</keyword>